<dbReference type="EMBL" id="JOKG01000002">
    <property type="protein sequence ID" value="KEQ14962.1"/>
    <property type="molecule type" value="Genomic_DNA"/>
</dbReference>
<keyword evidence="3" id="KW-1185">Reference proteome</keyword>
<reference evidence="2 3" key="1">
    <citation type="submission" date="2014-06" db="EMBL/GenBank/DDBJ databases">
        <title>Whole Genome Sequences of Three Symbiotic Endozoicomonas Bacteria.</title>
        <authorList>
            <person name="Neave M.J."/>
            <person name="Apprill A."/>
            <person name="Voolstra C.R."/>
        </authorList>
    </citation>
    <scope>NUCLEOTIDE SEQUENCE [LARGE SCALE GENOMIC DNA]</scope>
    <source>
        <strain evidence="2 3">LMG 24815</strain>
    </source>
</reference>
<name>A0A081N939_9GAMM</name>
<accession>A0A081N939</accession>
<protein>
    <recommendedName>
        <fullName evidence="4">DUF3826 domain-containing protein</fullName>
    </recommendedName>
</protein>
<dbReference type="RefSeq" id="WP_034875165.1">
    <property type="nucleotide sequence ID" value="NZ_JOKG01000002.1"/>
</dbReference>
<dbReference type="AlphaFoldDB" id="A0A081N939"/>
<evidence type="ECO:0000313" key="3">
    <source>
        <dbReference type="Proteomes" id="UP000028006"/>
    </source>
</evidence>
<proteinExistence type="predicted"/>
<dbReference type="Proteomes" id="UP000028006">
    <property type="component" value="Unassembled WGS sequence"/>
</dbReference>
<comment type="caution">
    <text evidence="2">The sequence shown here is derived from an EMBL/GenBank/DDBJ whole genome shotgun (WGS) entry which is preliminary data.</text>
</comment>
<evidence type="ECO:0008006" key="4">
    <source>
        <dbReference type="Google" id="ProtNLM"/>
    </source>
</evidence>
<sequence>MKKSVAGIFAGFALSISVGVAADQAIPDATLVQFRKEIQQQSDIINLSQQQSEVLLKLKTDLYRYNSNVEAVHGHDEYSMRILSQANQDRYDAAFAELLTKKQQEAVRDYELAQLRKQVPADFMNRYEKQIKEKGKVLRLSKAERQTLLEMKMHLYTQQQAANRKFPHDREARNAARRINREAYNARFEQMTTQKQREALQKWRRAQRNA</sequence>
<evidence type="ECO:0000256" key="1">
    <source>
        <dbReference type="SAM" id="SignalP"/>
    </source>
</evidence>
<keyword evidence="1" id="KW-0732">Signal</keyword>
<gene>
    <name evidence="2" type="ORF">GZ77_12035</name>
</gene>
<organism evidence="2 3">
    <name type="scientific">Endozoicomonas montiporae</name>
    <dbReference type="NCBI Taxonomy" id="1027273"/>
    <lineage>
        <taxon>Bacteria</taxon>
        <taxon>Pseudomonadati</taxon>
        <taxon>Pseudomonadota</taxon>
        <taxon>Gammaproteobacteria</taxon>
        <taxon>Oceanospirillales</taxon>
        <taxon>Endozoicomonadaceae</taxon>
        <taxon>Endozoicomonas</taxon>
    </lineage>
</organism>
<feature type="chain" id="PRO_5001760634" description="DUF3826 domain-containing protein" evidence="1">
    <location>
        <begin position="22"/>
        <end position="210"/>
    </location>
</feature>
<feature type="signal peptide" evidence="1">
    <location>
        <begin position="1"/>
        <end position="21"/>
    </location>
</feature>
<evidence type="ECO:0000313" key="2">
    <source>
        <dbReference type="EMBL" id="KEQ14962.1"/>
    </source>
</evidence>